<sequence length="161" mass="18269">MEPLIVSVESFNCPLPSTNFFEGINTQGIMFRTSARIKPFVYTVSRVNRRAFTSTVPRLFFDKAPSPEQQEQAFNKVKKILSENPELMQLTVEFKELLSKKGLLSSGKPSISQMMKLLADKEVREHGAKLKNFLDSKETGLTQEELATLTGAYMFQNKDLK</sequence>
<dbReference type="HOGENOM" id="CLU_145523_0_0_1"/>
<name>H8X7M6_CANO9</name>
<evidence type="ECO:0000313" key="1">
    <source>
        <dbReference type="EMBL" id="CCG23811.1"/>
    </source>
</evidence>
<evidence type="ECO:0000313" key="2">
    <source>
        <dbReference type="Proteomes" id="UP000005018"/>
    </source>
</evidence>
<gene>
    <name evidence="1" type="ORF">CORT_0E02240</name>
</gene>
<accession>H8X7M6</accession>
<dbReference type="EMBL" id="HE681723">
    <property type="protein sequence ID" value="CCG23811.1"/>
    <property type="molecule type" value="Genomic_DNA"/>
</dbReference>
<protein>
    <submittedName>
        <fullName evidence="1">Uncharacterized protein</fullName>
    </submittedName>
</protein>
<dbReference type="RefSeq" id="XP_003869943.1">
    <property type="nucleotide sequence ID" value="XM_003869894.1"/>
</dbReference>
<dbReference type="OrthoDB" id="10008801at2759"/>
<organism evidence="1 2">
    <name type="scientific">Candida orthopsilosis (strain 90-125)</name>
    <name type="common">Yeast</name>
    <dbReference type="NCBI Taxonomy" id="1136231"/>
    <lineage>
        <taxon>Eukaryota</taxon>
        <taxon>Fungi</taxon>
        <taxon>Dikarya</taxon>
        <taxon>Ascomycota</taxon>
        <taxon>Saccharomycotina</taxon>
        <taxon>Pichiomycetes</taxon>
        <taxon>Debaryomycetaceae</taxon>
        <taxon>Candida/Lodderomyces clade</taxon>
        <taxon>Candida</taxon>
    </lineage>
</organism>
<dbReference type="GeneID" id="14540941"/>
<dbReference type="AlphaFoldDB" id="H8X7M6"/>
<dbReference type="Proteomes" id="UP000005018">
    <property type="component" value="Chromosome 5"/>
</dbReference>
<reference evidence="1 2" key="1">
    <citation type="journal article" date="2012" name="PLoS ONE">
        <title>Sequence and analysis of the genome of the pathogenic yeast Candida orthopsilosis.</title>
        <authorList>
            <person name="Riccombeni A."/>
            <person name="Vidanes G."/>
            <person name="Proux-Wera E."/>
            <person name="Wolfe K.H."/>
            <person name="Butler G."/>
        </authorList>
    </citation>
    <scope>NUCLEOTIDE SEQUENCE [LARGE SCALE GENOMIC DNA]</scope>
    <source>
        <strain evidence="1 2">Co 90-125</strain>
    </source>
</reference>
<dbReference type="eggNOG" id="ENOG502RS1P">
    <property type="taxonomic scope" value="Eukaryota"/>
</dbReference>
<proteinExistence type="predicted"/>
<keyword evidence="2" id="KW-1185">Reference proteome</keyword>
<dbReference type="KEGG" id="cot:CORT_0E02240"/>